<keyword evidence="2" id="KW-1185">Reference proteome</keyword>
<sequence>MTSNAIAAKTAQTNSDVPVPVLAAPSLDSRLSWQVENVLTWLAAVRAAELSGNGVTPDLGYAGPVEPAAA</sequence>
<evidence type="ECO:0000313" key="1">
    <source>
        <dbReference type="EMBL" id="MBP2193139.1"/>
    </source>
</evidence>
<organism evidence="1 2">
    <name type="scientific">Nocardia goodfellowii</name>
    <dbReference type="NCBI Taxonomy" id="882446"/>
    <lineage>
        <taxon>Bacteria</taxon>
        <taxon>Bacillati</taxon>
        <taxon>Actinomycetota</taxon>
        <taxon>Actinomycetes</taxon>
        <taxon>Mycobacteriales</taxon>
        <taxon>Nocardiaceae</taxon>
        <taxon>Nocardia</taxon>
    </lineage>
</organism>
<gene>
    <name evidence="1" type="ORF">BJ987_006040</name>
</gene>
<dbReference type="RefSeq" id="WP_209896434.1">
    <property type="nucleotide sequence ID" value="NZ_JAGGMR010000001.1"/>
</dbReference>
<protein>
    <submittedName>
        <fullName evidence="1">Uncharacterized protein</fullName>
    </submittedName>
</protein>
<dbReference type="EMBL" id="JAGGMR010000001">
    <property type="protein sequence ID" value="MBP2193139.1"/>
    <property type="molecule type" value="Genomic_DNA"/>
</dbReference>
<reference evidence="1 2" key="1">
    <citation type="submission" date="2021-03" db="EMBL/GenBank/DDBJ databases">
        <title>Sequencing the genomes of 1000 actinobacteria strains.</title>
        <authorList>
            <person name="Klenk H.-P."/>
        </authorList>
    </citation>
    <scope>NUCLEOTIDE SEQUENCE [LARGE SCALE GENOMIC DNA]</scope>
    <source>
        <strain evidence="1 2">DSM 45516</strain>
    </source>
</reference>
<accession>A0ABS4QN55</accession>
<proteinExistence type="predicted"/>
<name>A0ABS4QN55_9NOCA</name>
<comment type="caution">
    <text evidence="1">The sequence shown here is derived from an EMBL/GenBank/DDBJ whole genome shotgun (WGS) entry which is preliminary data.</text>
</comment>
<dbReference type="Proteomes" id="UP001519325">
    <property type="component" value="Unassembled WGS sequence"/>
</dbReference>
<evidence type="ECO:0000313" key="2">
    <source>
        <dbReference type="Proteomes" id="UP001519325"/>
    </source>
</evidence>